<evidence type="ECO:0000256" key="5">
    <source>
        <dbReference type="RuleBase" id="RU364068"/>
    </source>
</evidence>
<dbReference type="PRINTS" id="PR00377">
    <property type="entry name" value="IMPHPHTASES"/>
</dbReference>
<dbReference type="EMBL" id="GAKP01013854">
    <property type="protein sequence ID" value="JAC45098.1"/>
    <property type="molecule type" value="Transcribed_RNA"/>
</dbReference>
<dbReference type="InterPro" id="IPR033942">
    <property type="entry name" value="IMPase"/>
</dbReference>
<dbReference type="CDD" id="cd01639">
    <property type="entry name" value="IMPase"/>
    <property type="match status" value="1"/>
</dbReference>
<reference evidence="6" key="1">
    <citation type="journal article" date="2014" name="BMC Genomics">
        <title>Characterizing the developmental transcriptome of the oriental fruit fly, Bactrocera dorsalis (Diptera: Tephritidae) through comparative genomic analysis with Drosophila melanogaster utilizing modENCODE datasets.</title>
        <authorList>
            <person name="Geib S.M."/>
            <person name="Calla B."/>
            <person name="Hall B."/>
            <person name="Hou S."/>
            <person name="Manoukis N.C."/>
        </authorList>
    </citation>
    <scope>NUCLEOTIDE SEQUENCE</scope>
    <source>
        <strain evidence="6">Punador</strain>
    </source>
</reference>
<evidence type="ECO:0000256" key="3">
    <source>
        <dbReference type="ARBA" id="ARBA00022842"/>
    </source>
</evidence>
<feature type="binding site" evidence="4">
    <location>
        <position position="100"/>
    </location>
    <ligand>
        <name>Mg(2+)</name>
        <dbReference type="ChEBI" id="CHEBI:18420"/>
        <label>1</label>
        <note>catalytic</note>
    </ligand>
</feature>
<name>A0A034VU91_BACDO</name>
<dbReference type="EMBL" id="GAKP01013855">
    <property type="protein sequence ID" value="JAC45097.1"/>
    <property type="molecule type" value="Transcribed_RNA"/>
</dbReference>
<comment type="catalytic activity">
    <reaction evidence="5">
        <text>a myo-inositol phosphate + H2O = myo-inositol + phosphate</text>
        <dbReference type="Rhea" id="RHEA:24056"/>
        <dbReference type="ChEBI" id="CHEBI:15377"/>
        <dbReference type="ChEBI" id="CHEBI:17268"/>
        <dbReference type="ChEBI" id="CHEBI:43474"/>
        <dbReference type="ChEBI" id="CHEBI:84139"/>
        <dbReference type="EC" id="3.1.3.25"/>
    </reaction>
</comment>
<dbReference type="AlphaFoldDB" id="A0A034VU91"/>
<dbReference type="GO" id="GO:0046854">
    <property type="term" value="P:phosphatidylinositol phosphate biosynthetic process"/>
    <property type="evidence" value="ECO:0007669"/>
    <property type="project" value="InterPro"/>
</dbReference>
<dbReference type="FunFam" id="3.30.540.10:FF:000004">
    <property type="entry name" value="Inositol-1-monophosphatase"/>
    <property type="match status" value="1"/>
</dbReference>
<organism evidence="6">
    <name type="scientific">Bactrocera dorsalis</name>
    <name type="common">Oriental fruit fly</name>
    <name type="synonym">Dacus dorsalis</name>
    <dbReference type="NCBI Taxonomy" id="27457"/>
    <lineage>
        <taxon>Eukaryota</taxon>
        <taxon>Metazoa</taxon>
        <taxon>Ecdysozoa</taxon>
        <taxon>Arthropoda</taxon>
        <taxon>Hexapoda</taxon>
        <taxon>Insecta</taxon>
        <taxon>Pterygota</taxon>
        <taxon>Neoptera</taxon>
        <taxon>Endopterygota</taxon>
        <taxon>Diptera</taxon>
        <taxon>Brachycera</taxon>
        <taxon>Muscomorpha</taxon>
        <taxon>Tephritoidea</taxon>
        <taxon>Tephritidae</taxon>
        <taxon>Bactrocera</taxon>
        <taxon>Bactrocera</taxon>
    </lineage>
</organism>
<keyword evidence="2 4" id="KW-0479">Metal-binding</keyword>
<feature type="binding site" evidence="4">
    <location>
        <position position="226"/>
    </location>
    <ligand>
        <name>Mg(2+)</name>
        <dbReference type="ChEBI" id="CHEBI:18420"/>
        <label>1</label>
        <note>catalytic</note>
    </ligand>
</feature>
<dbReference type="GO" id="GO:0008934">
    <property type="term" value="F:inositol monophosphate 1-phosphatase activity"/>
    <property type="evidence" value="ECO:0007669"/>
    <property type="project" value="InterPro"/>
</dbReference>
<dbReference type="PANTHER" id="PTHR20854:SF25">
    <property type="entry name" value="INOSITOL-1-MONOPHOSPHATASE"/>
    <property type="match status" value="1"/>
</dbReference>
<dbReference type="GO" id="GO:0007165">
    <property type="term" value="P:signal transduction"/>
    <property type="evidence" value="ECO:0007669"/>
    <property type="project" value="TreeGrafter"/>
</dbReference>
<feature type="binding site" evidence="4">
    <location>
        <position position="97"/>
    </location>
    <ligand>
        <name>Mg(2+)</name>
        <dbReference type="ChEBI" id="CHEBI:18420"/>
        <label>1</label>
        <note>catalytic</note>
    </ligand>
</feature>
<dbReference type="Pfam" id="PF00459">
    <property type="entry name" value="Inositol_P"/>
    <property type="match status" value="1"/>
</dbReference>
<accession>A0A034VU91</accession>
<evidence type="ECO:0000256" key="4">
    <source>
        <dbReference type="PIRSR" id="PIRSR600760-2"/>
    </source>
</evidence>
<dbReference type="SUPFAM" id="SSF56655">
    <property type="entry name" value="Carbohydrate phosphatase"/>
    <property type="match status" value="1"/>
</dbReference>
<protein>
    <recommendedName>
        <fullName evidence="5">Inositol-1-monophosphatase</fullName>
        <ecNumber evidence="5">3.1.3.25</ecNumber>
    </recommendedName>
</protein>
<evidence type="ECO:0000256" key="2">
    <source>
        <dbReference type="ARBA" id="ARBA00022723"/>
    </source>
</evidence>
<dbReference type="InterPro" id="IPR000760">
    <property type="entry name" value="Inositol_monophosphatase-like"/>
</dbReference>
<dbReference type="PANTHER" id="PTHR20854">
    <property type="entry name" value="INOSITOL MONOPHOSPHATASE"/>
    <property type="match status" value="1"/>
</dbReference>
<comment type="cofactor">
    <cofactor evidence="4 5">
        <name>Mg(2+)</name>
        <dbReference type="ChEBI" id="CHEBI:18420"/>
    </cofactor>
</comment>
<feature type="binding site" evidence="4">
    <location>
        <position position="76"/>
    </location>
    <ligand>
        <name>Mg(2+)</name>
        <dbReference type="ChEBI" id="CHEBI:18420"/>
        <label>1</label>
        <note>catalytic</note>
    </ligand>
</feature>
<comment type="pathway">
    <text evidence="5">Polyol metabolism; myo-inositol biosynthesis; myo-inositol from D-glucose 6-phosphate: step 2/2.</text>
</comment>
<dbReference type="PROSITE" id="PS00629">
    <property type="entry name" value="IMP_1"/>
    <property type="match status" value="1"/>
</dbReference>
<gene>
    <name evidence="6" type="primary">IMP1</name>
</gene>
<dbReference type="EC" id="3.1.3.25" evidence="5"/>
<feature type="binding site" evidence="4">
    <location>
        <position position="99"/>
    </location>
    <ligand>
        <name>Mg(2+)</name>
        <dbReference type="ChEBI" id="CHEBI:18420"/>
        <label>1</label>
        <note>catalytic</note>
    </ligand>
</feature>
<keyword evidence="5" id="KW-0378">Hydrolase</keyword>
<proteinExistence type="inferred from homology"/>
<dbReference type="GO" id="GO:0006021">
    <property type="term" value="P:inositol biosynthetic process"/>
    <property type="evidence" value="ECO:0007669"/>
    <property type="project" value="UniProtKB-UniPathway"/>
</dbReference>
<dbReference type="InterPro" id="IPR020583">
    <property type="entry name" value="Inositol_monoP_metal-BS"/>
</dbReference>
<dbReference type="InterPro" id="IPR020550">
    <property type="entry name" value="Inositol_monophosphatase_CS"/>
</dbReference>
<dbReference type="UniPathway" id="UPA00823">
    <property type="reaction ID" value="UER00788"/>
</dbReference>
<comment type="similarity">
    <text evidence="1 5">Belongs to the inositol monophosphatase superfamily.</text>
</comment>
<evidence type="ECO:0000313" key="6">
    <source>
        <dbReference type="EMBL" id="JAC45098.1"/>
    </source>
</evidence>
<dbReference type="OrthoDB" id="10254945at2759"/>
<dbReference type="GO" id="GO:0046872">
    <property type="term" value="F:metal ion binding"/>
    <property type="evidence" value="ECO:0007669"/>
    <property type="project" value="UniProtKB-KW"/>
</dbReference>
<sequence length="283" mass="30706">MSDSVEAETIRKYYNVALELVMKSGPVACEGYAQADANYKTKSAFYDLVTVYDKKVEDLLIAGLQKAFPETKFIGEEGTAEKNSEPVLTDAPTWIIDPIDGTTNFIRRFPNWCISVGLAINKELVVGIVYIPVVNEMYSAYKGHGAYLNGNPISVSKCTKMKTGIFGTELSLIQRPAIRDKHMKRLCTLTANSIGCRGIGSAAVSLCYVARGSIDCFAVEDLQPWDIAGGALIIREAGGVVCHSKGGEFSIMKPDCIAAATPELAQDVIGLINEADQITEYQL</sequence>
<dbReference type="PROSITE" id="PS00630">
    <property type="entry name" value="IMP_2"/>
    <property type="match status" value="1"/>
</dbReference>
<evidence type="ECO:0000256" key="1">
    <source>
        <dbReference type="ARBA" id="ARBA00009759"/>
    </source>
</evidence>
<dbReference type="Gene3D" id="3.40.190.80">
    <property type="match status" value="1"/>
</dbReference>
<dbReference type="Gene3D" id="3.30.540.10">
    <property type="entry name" value="Fructose-1,6-Bisphosphatase, subunit A, domain 1"/>
    <property type="match status" value="1"/>
</dbReference>
<keyword evidence="3 4" id="KW-0460">Magnesium</keyword>